<proteinExistence type="predicted"/>
<evidence type="ECO:0000256" key="3">
    <source>
        <dbReference type="ARBA" id="ARBA00022827"/>
    </source>
</evidence>
<evidence type="ECO:0000256" key="1">
    <source>
        <dbReference type="ARBA" id="ARBA00001974"/>
    </source>
</evidence>
<dbReference type="Pfam" id="PF14759">
    <property type="entry name" value="Reductase_C"/>
    <property type="match status" value="1"/>
</dbReference>
<comment type="caution">
    <text evidence="7">The sequence shown here is derived from an EMBL/GenBank/DDBJ whole genome shotgun (WGS) entry which is preliminary data.</text>
</comment>
<sequence length="416" mass="43722">MMHEDAIVIVGAGLAGARASVELREAGYANRIVLIGGEAHAPYDRPPLSKAVLAGQKTIGECALFAEGVFAQHAIDVQLDRRVVEIDRSAHRVVLDDGSTVSYRKLLIATGAEPRQLAVNGALKAGVMTLRTADDARSLAARLSPGQRLAIVGGGFIGLEVAASACGMGCDVTVIEEGQRVLMRAVPPAIAARIEARHRAAGVRFRFAAQVAEIAGRGAAREVCLADGERIPCDTVVIGIGAAPRTALACAAGLEIAHDTKGIAVDERLATSDPDIFAAGDVTSFPHPLYGARIRLECWKNAEDQARVAARNMTGAEIRYQAVPWFWSDQYELSIQIAGLPQFGVEQVVRETADALLLFHLRADGALAAASGVGTGAVGRDVRIAQMLIERGVRVDAGDLADPSVRLKSLLAAVPA</sequence>
<dbReference type="PRINTS" id="PR00411">
    <property type="entry name" value="PNDRDTASEI"/>
</dbReference>
<dbReference type="Pfam" id="PF07992">
    <property type="entry name" value="Pyr_redox_2"/>
    <property type="match status" value="1"/>
</dbReference>
<dbReference type="AlphaFoldDB" id="A0A4V5PJQ7"/>
<evidence type="ECO:0000256" key="2">
    <source>
        <dbReference type="ARBA" id="ARBA00022630"/>
    </source>
</evidence>
<dbReference type="EMBL" id="SWJE01000001">
    <property type="protein sequence ID" value="TKC92350.1"/>
    <property type="molecule type" value="Genomic_DNA"/>
</dbReference>
<dbReference type="SUPFAM" id="SSF51905">
    <property type="entry name" value="FAD/NAD(P)-binding domain"/>
    <property type="match status" value="1"/>
</dbReference>
<keyword evidence="4" id="KW-0560">Oxidoreductase</keyword>
<evidence type="ECO:0000313" key="7">
    <source>
        <dbReference type="EMBL" id="TKC92350.1"/>
    </source>
</evidence>
<dbReference type="Proteomes" id="UP000305539">
    <property type="component" value="Unassembled WGS sequence"/>
</dbReference>
<dbReference type="InterPro" id="IPR028202">
    <property type="entry name" value="Reductase_C"/>
</dbReference>
<comment type="cofactor">
    <cofactor evidence="1">
        <name>FAD</name>
        <dbReference type="ChEBI" id="CHEBI:57692"/>
    </cofactor>
</comment>
<dbReference type="SUPFAM" id="SSF55424">
    <property type="entry name" value="FAD/NAD-linked reductases, dimerisation (C-terminal) domain"/>
    <property type="match status" value="1"/>
</dbReference>
<protein>
    <submittedName>
        <fullName evidence="7">Pyridine nucleotide-disulfide oxidoreductase</fullName>
    </submittedName>
</protein>
<dbReference type="PANTHER" id="PTHR43557:SF2">
    <property type="entry name" value="RIESKE DOMAIN-CONTAINING PROTEIN-RELATED"/>
    <property type="match status" value="1"/>
</dbReference>
<dbReference type="InterPro" id="IPR036188">
    <property type="entry name" value="FAD/NAD-bd_sf"/>
</dbReference>
<dbReference type="Gene3D" id="3.30.390.30">
    <property type="match status" value="1"/>
</dbReference>
<evidence type="ECO:0000313" key="8">
    <source>
        <dbReference type="Proteomes" id="UP000305539"/>
    </source>
</evidence>
<keyword evidence="3" id="KW-0274">FAD</keyword>
<reference evidence="7 8" key="1">
    <citation type="submission" date="2019-04" db="EMBL/GenBank/DDBJ databases">
        <title>Trinickia sp. 7GSK02, isolated from subtropical forest soil.</title>
        <authorList>
            <person name="Gao Z.-H."/>
            <person name="Qiu L.-H."/>
        </authorList>
    </citation>
    <scope>NUCLEOTIDE SEQUENCE [LARGE SCALE GENOMIC DNA]</scope>
    <source>
        <strain evidence="7 8">7GSK02</strain>
    </source>
</reference>
<accession>A0A4V5PJQ7</accession>
<organism evidence="7 8">
    <name type="scientific">Trinickia terrae</name>
    <dbReference type="NCBI Taxonomy" id="2571161"/>
    <lineage>
        <taxon>Bacteria</taxon>
        <taxon>Pseudomonadati</taxon>
        <taxon>Pseudomonadota</taxon>
        <taxon>Betaproteobacteria</taxon>
        <taxon>Burkholderiales</taxon>
        <taxon>Burkholderiaceae</taxon>
        <taxon>Trinickia</taxon>
    </lineage>
</organism>
<dbReference type="OrthoDB" id="9769238at2"/>
<evidence type="ECO:0000259" key="6">
    <source>
        <dbReference type="Pfam" id="PF14759"/>
    </source>
</evidence>
<keyword evidence="2" id="KW-0285">Flavoprotein</keyword>
<dbReference type="InterPro" id="IPR016156">
    <property type="entry name" value="FAD/NAD-linked_Rdtase_dimer_sf"/>
</dbReference>
<keyword evidence="8" id="KW-1185">Reference proteome</keyword>
<dbReference type="PRINTS" id="PR00368">
    <property type="entry name" value="FADPNR"/>
</dbReference>
<name>A0A4V5PJQ7_9BURK</name>
<evidence type="ECO:0000259" key="5">
    <source>
        <dbReference type="Pfam" id="PF07992"/>
    </source>
</evidence>
<feature type="domain" description="FAD/NAD(P)-binding" evidence="5">
    <location>
        <begin position="7"/>
        <end position="306"/>
    </location>
</feature>
<dbReference type="InterPro" id="IPR050446">
    <property type="entry name" value="FAD-oxidoreductase/Apoptosis"/>
</dbReference>
<gene>
    <name evidence="7" type="ORF">FAZ69_01315</name>
</gene>
<evidence type="ECO:0000256" key="4">
    <source>
        <dbReference type="ARBA" id="ARBA00023002"/>
    </source>
</evidence>
<feature type="domain" description="Reductase C-terminal" evidence="6">
    <location>
        <begin position="325"/>
        <end position="411"/>
    </location>
</feature>
<dbReference type="Gene3D" id="3.50.50.60">
    <property type="entry name" value="FAD/NAD(P)-binding domain"/>
    <property type="match status" value="2"/>
</dbReference>
<dbReference type="PANTHER" id="PTHR43557">
    <property type="entry name" value="APOPTOSIS-INDUCING FACTOR 1"/>
    <property type="match status" value="1"/>
</dbReference>
<dbReference type="GO" id="GO:0016651">
    <property type="term" value="F:oxidoreductase activity, acting on NAD(P)H"/>
    <property type="evidence" value="ECO:0007669"/>
    <property type="project" value="TreeGrafter"/>
</dbReference>
<dbReference type="GO" id="GO:0005737">
    <property type="term" value="C:cytoplasm"/>
    <property type="evidence" value="ECO:0007669"/>
    <property type="project" value="TreeGrafter"/>
</dbReference>
<dbReference type="InterPro" id="IPR023753">
    <property type="entry name" value="FAD/NAD-binding_dom"/>
</dbReference>